<evidence type="ECO:0000256" key="1">
    <source>
        <dbReference type="SAM" id="MobiDB-lite"/>
    </source>
</evidence>
<dbReference type="Proteomes" id="UP001597135">
    <property type="component" value="Unassembled WGS sequence"/>
</dbReference>
<organism evidence="2 3">
    <name type="scientific">Litorisediminicola beolgyonensis</name>
    <dbReference type="NCBI Taxonomy" id="1173614"/>
    <lineage>
        <taxon>Bacteria</taxon>
        <taxon>Pseudomonadati</taxon>
        <taxon>Pseudomonadota</taxon>
        <taxon>Alphaproteobacteria</taxon>
        <taxon>Rhodobacterales</taxon>
        <taxon>Paracoccaceae</taxon>
        <taxon>Litorisediminicola</taxon>
    </lineage>
</organism>
<accession>A0ABW3ZNZ2</accession>
<protein>
    <submittedName>
        <fullName evidence="2">Uncharacterized protein</fullName>
    </submittedName>
</protein>
<keyword evidence="3" id="KW-1185">Reference proteome</keyword>
<name>A0ABW3ZNZ2_9RHOB</name>
<feature type="region of interest" description="Disordered" evidence="1">
    <location>
        <begin position="33"/>
        <end position="52"/>
    </location>
</feature>
<sequence length="52" mass="5313">MALGTGGDGILEARIRAQGKGAEYAPMGLILLEQSEPTAPRPSRSMPSGVSS</sequence>
<proteinExistence type="predicted"/>
<dbReference type="EMBL" id="JBHTMU010000062">
    <property type="protein sequence ID" value="MFD1344678.1"/>
    <property type="molecule type" value="Genomic_DNA"/>
</dbReference>
<comment type="caution">
    <text evidence="2">The sequence shown here is derived from an EMBL/GenBank/DDBJ whole genome shotgun (WGS) entry which is preliminary data.</text>
</comment>
<gene>
    <name evidence="2" type="ORF">ACFQ4E_19780</name>
</gene>
<reference evidence="3" key="1">
    <citation type="journal article" date="2019" name="Int. J. Syst. Evol. Microbiol.">
        <title>The Global Catalogue of Microorganisms (GCM) 10K type strain sequencing project: providing services to taxonomists for standard genome sequencing and annotation.</title>
        <authorList>
            <consortium name="The Broad Institute Genomics Platform"/>
            <consortium name="The Broad Institute Genome Sequencing Center for Infectious Disease"/>
            <person name="Wu L."/>
            <person name="Ma J."/>
        </authorList>
    </citation>
    <scope>NUCLEOTIDE SEQUENCE [LARGE SCALE GENOMIC DNA]</scope>
    <source>
        <strain evidence="3">CCUG 62953</strain>
    </source>
</reference>
<evidence type="ECO:0000313" key="2">
    <source>
        <dbReference type="EMBL" id="MFD1344678.1"/>
    </source>
</evidence>
<evidence type="ECO:0000313" key="3">
    <source>
        <dbReference type="Proteomes" id="UP001597135"/>
    </source>
</evidence>